<dbReference type="Proteomes" id="UP000188273">
    <property type="component" value="Chromosome"/>
</dbReference>
<feature type="transmembrane region" description="Helical" evidence="1">
    <location>
        <begin position="960"/>
        <end position="980"/>
    </location>
</feature>
<feature type="transmembrane region" description="Helical" evidence="1">
    <location>
        <begin position="888"/>
        <end position="909"/>
    </location>
</feature>
<keyword evidence="1" id="KW-0812">Transmembrane</keyword>
<feature type="transmembrane region" description="Helical" evidence="1">
    <location>
        <begin position="992"/>
        <end position="1018"/>
    </location>
</feature>
<dbReference type="AlphaFoldDB" id="A0A1Q2HR45"/>
<dbReference type="Gene3D" id="3.30.70.1430">
    <property type="entry name" value="Multidrug efflux transporter AcrB pore domain"/>
    <property type="match status" value="2"/>
</dbReference>
<dbReference type="Pfam" id="PF00873">
    <property type="entry name" value="ACR_tran"/>
    <property type="match status" value="1"/>
</dbReference>
<dbReference type="STRING" id="1940790.L21SP3_01760"/>
<dbReference type="Gene3D" id="3.30.70.1320">
    <property type="entry name" value="Multidrug efflux transporter AcrB pore domain like"/>
    <property type="match status" value="1"/>
</dbReference>
<keyword evidence="1" id="KW-1133">Transmembrane helix</keyword>
<reference evidence="3" key="1">
    <citation type="submission" date="2017-02" db="EMBL/GenBank/DDBJ databases">
        <title>Comparative genomics and description of representatives of a novel lineage of planctomycetes thriving in anoxic sediments.</title>
        <authorList>
            <person name="Spring S."/>
            <person name="Bunk B."/>
            <person name="Sproer C."/>
            <person name="Klenk H.-P."/>
        </authorList>
    </citation>
    <scope>NUCLEOTIDE SEQUENCE [LARGE SCALE GENOMIC DNA]</scope>
    <source>
        <strain evidence="3">L21-RPul-D3</strain>
    </source>
</reference>
<feature type="transmembrane region" description="Helical" evidence="1">
    <location>
        <begin position="532"/>
        <end position="551"/>
    </location>
</feature>
<dbReference type="SUPFAM" id="SSF82714">
    <property type="entry name" value="Multidrug efflux transporter AcrB TolC docking domain, DN and DC subdomains"/>
    <property type="match status" value="2"/>
</dbReference>
<dbReference type="PANTHER" id="PTHR32063:SF33">
    <property type="entry name" value="RND SUPERFAMILY EFFLUX PUMP PERMEASE COMPONENT"/>
    <property type="match status" value="1"/>
</dbReference>
<keyword evidence="1" id="KW-0472">Membrane</keyword>
<feature type="transmembrane region" description="Helical" evidence="1">
    <location>
        <begin position="337"/>
        <end position="356"/>
    </location>
</feature>
<feature type="transmembrane region" description="Helical" evidence="1">
    <location>
        <begin position="20"/>
        <end position="37"/>
    </location>
</feature>
<dbReference type="Gene3D" id="3.30.2090.10">
    <property type="entry name" value="Multidrug efflux transporter AcrB TolC docking domain, DN and DC subdomains"/>
    <property type="match status" value="2"/>
</dbReference>
<name>A0A1Q2HR45_9BACT</name>
<evidence type="ECO:0000313" key="2">
    <source>
        <dbReference type="EMBL" id="AQQ09939.1"/>
    </source>
</evidence>
<dbReference type="Gene3D" id="1.20.1640.10">
    <property type="entry name" value="Multidrug efflux transporter AcrB transmembrane domain"/>
    <property type="match status" value="2"/>
</dbReference>
<evidence type="ECO:0000313" key="3">
    <source>
        <dbReference type="Proteomes" id="UP000188273"/>
    </source>
</evidence>
<dbReference type="PANTHER" id="PTHR32063">
    <property type="match status" value="1"/>
</dbReference>
<protein>
    <submittedName>
        <fullName evidence="2">Swarming motility protein SwrC</fullName>
    </submittedName>
</protein>
<dbReference type="Gene3D" id="3.30.70.1440">
    <property type="entry name" value="Multidrug efflux transporter AcrB pore domain"/>
    <property type="match status" value="1"/>
</dbReference>
<accession>A0A1Q2HR45</accession>
<dbReference type="InterPro" id="IPR001036">
    <property type="entry name" value="Acrflvin-R"/>
</dbReference>
<dbReference type="SUPFAM" id="SSF82693">
    <property type="entry name" value="Multidrug efflux transporter AcrB pore domain, PN1, PN2, PC1 and PC2 subdomains"/>
    <property type="match status" value="2"/>
</dbReference>
<proteinExistence type="predicted"/>
<feature type="transmembrane region" description="Helical" evidence="1">
    <location>
        <begin position="392"/>
        <end position="414"/>
    </location>
</feature>
<sequence length="1036" mass="115359">MNNPQTKLTGPIAWMAKNHVVANLLMIVFLVGGFLLSSQIKQEVFPEFDLDRVTITVPYPGASPEEVEQGIVLVVEEAVRGLDGVKEITATASEGVGVVTAELLESADQQKVYQDIQQEVDRIITFPDDAEEPEVNLNVIRRHVIDMQIYGDSSEWVLREVAEQVRDRLLNSEGITQVDLSGVRDYEIYVEIDKNKLRGLGLSLSEVSRIIDTNSQEIPCGTLRTKSGDILVRIMQRKDWAEEFARIPIVTNDDGSVLYLRDIAEVTDTFEDTKKEGYFNGKRAVGINAFRTGKQTPISVSESVMEAMHSIDSTIPPGIDWVITRDRSDIYRQRLELLLKNAFIGLTLVLLTLGIFLEIRLAFWVTMGIPISFLGGLLFLPGLGVTINMISMFAFIVSLGIVVDDAIVVGENIYEYRKRGGNFLEAAVKGAREVAGPVTFSIITNVVAFMPLMFVPGFVGKIWKVIPLVVSTVFIISLVEALFILPAHLSHKHKREGWLISKIHKYQQAFSRKYEKFITNHFGPLLKFLLRWRYVVIAAGIAIFAGILGYVQSGRIGTILMPRVESDYAYASAKLPFGAPLEDARKVQNKLVKAGREIAEENGADKLSKGLFSVIRGNRVSVRFFLTDADERPVSTTQVTRLWREKTGEIPGLEMLRFEADRGGPGSGAAITVELSHSNIDILENAGEALAEELSEFGHVKDVDDGHTPGKRQYNFRIKPEGRSLGLTAAGIASQVRNAFYGAEAVRQQRGRNEVQVRVKYPERQRVSEYDIEQFLVRTPSGTDVPLLQVADYYIGRSYTTIDRKEGRRVIQVTANVEPISETSKVQTSLMEDILPEVKKDFPGLSYGWEGRQEDFNESMKALFLGLIMAVLCIYAVLAIPFRSYWQPIIVMMAIPFGIIGAVLGHILMGYSLSIMSMMGVVALAGVVVNDSLVLIDFANNHKLEGSTPLQAVHRAGLRRFRPIMLTTLTTFGGLAPMIFETSRQARFMIPMAISLGFGIVFATVITLVLVPCLYVMLDDVKILGEKINRFRFAEE</sequence>
<dbReference type="EMBL" id="CP019633">
    <property type="protein sequence ID" value="AQQ09939.1"/>
    <property type="molecule type" value="Genomic_DNA"/>
</dbReference>
<dbReference type="OrthoDB" id="9806532at2"/>
<dbReference type="SUPFAM" id="SSF82866">
    <property type="entry name" value="Multidrug efflux transporter AcrB transmembrane domain"/>
    <property type="match status" value="2"/>
</dbReference>
<organism evidence="2 3">
    <name type="scientific">Sedimentisphaera cyanobacteriorum</name>
    <dbReference type="NCBI Taxonomy" id="1940790"/>
    <lineage>
        <taxon>Bacteria</taxon>
        <taxon>Pseudomonadati</taxon>
        <taxon>Planctomycetota</taxon>
        <taxon>Phycisphaerae</taxon>
        <taxon>Sedimentisphaerales</taxon>
        <taxon>Sedimentisphaeraceae</taxon>
        <taxon>Sedimentisphaera</taxon>
    </lineage>
</organism>
<dbReference type="GO" id="GO:0042910">
    <property type="term" value="F:xenobiotic transmembrane transporter activity"/>
    <property type="evidence" value="ECO:0007669"/>
    <property type="project" value="TreeGrafter"/>
</dbReference>
<dbReference type="InterPro" id="IPR027463">
    <property type="entry name" value="AcrB_DN_DC_subdom"/>
</dbReference>
<dbReference type="RefSeq" id="WP_077540720.1">
    <property type="nucleotide sequence ID" value="NZ_CP019633.1"/>
</dbReference>
<dbReference type="PRINTS" id="PR00702">
    <property type="entry name" value="ACRIFLAVINRP"/>
</dbReference>
<feature type="transmembrane region" description="Helical" evidence="1">
    <location>
        <begin position="466"/>
        <end position="489"/>
    </location>
</feature>
<feature type="transmembrane region" description="Helical" evidence="1">
    <location>
        <begin position="362"/>
        <end position="380"/>
    </location>
</feature>
<feature type="transmembrane region" description="Helical" evidence="1">
    <location>
        <begin position="921"/>
        <end position="940"/>
    </location>
</feature>
<feature type="transmembrane region" description="Helical" evidence="1">
    <location>
        <begin position="434"/>
        <end position="454"/>
    </location>
</feature>
<gene>
    <name evidence="2" type="primary">swrC</name>
    <name evidence="2" type="ORF">L21SP3_01760</name>
</gene>
<dbReference type="GO" id="GO:0005886">
    <property type="term" value="C:plasma membrane"/>
    <property type="evidence" value="ECO:0007669"/>
    <property type="project" value="TreeGrafter"/>
</dbReference>
<keyword evidence="3" id="KW-1185">Reference proteome</keyword>
<feature type="transmembrane region" description="Helical" evidence="1">
    <location>
        <begin position="862"/>
        <end position="882"/>
    </location>
</feature>
<evidence type="ECO:0000256" key="1">
    <source>
        <dbReference type="SAM" id="Phobius"/>
    </source>
</evidence>
<dbReference type="KEGG" id="pbu:L21SP3_01760"/>